<reference evidence="2 3" key="1">
    <citation type="submission" date="2019-04" db="EMBL/GenBank/DDBJ databases">
        <title>Mesorhizobium composti sp. nov., isolated from compost.</title>
        <authorList>
            <person name="Lin S.-Y."/>
            <person name="Hameed A."/>
            <person name="Hsieh Y.-T."/>
            <person name="Young C.-C."/>
        </authorList>
    </citation>
    <scope>NUCLEOTIDE SEQUENCE [LARGE SCALE GENOMIC DNA]</scope>
    <source>
        <strain evidence="2 3">CC-YTH430</strain>
    </source>
</reference>
<evidence type="ECO:0000256" key="1">
    <source>
        <dbReference type="SAM" id="Phobius"/>
    </source>
</evidence>
<evidence type="ECO:0000313" key="2">
    <source>
        <dbReference type="EMBL" id="THF59823.1"/>
    </source>
</evidence>
<protein>
    <recommendedName>
        <fullName evidence="4">DUF883 family protein</fullName>
    </recommendedName>
</protein>
<evidence type="ECO:0008006" key="4">
    <source>
        <dbReference type="Google" id="ProtNLM"/>
    </source>
</evidence>
<dbReference type="Proteomes" id="UP000306441">
    <property type="component" value="Unassembled WGS sequence"/>
</dbReference>
<keyword evidence="1" id="KW-0812">Transmembrane</keyword>
<dbReference type="RefSeq" id="WP_136353396.1">
    <property type="nucleotide sequence ID" value="NZ_SSNY01000001.1"/>
</dbReference>
<name>A0ABY2QD21_9HYPH</name>
<keyword evidence="1" id="KW-0472">Membrane</keyword>
<feature type="transmembrane region" description="Helical" evidence="1">
    <location>
        <begin position="79"/>
        <end position="97"/>
    </location>
</feature>
<sequence length="102" mass="11151">MASLSNLTDLDLERQVAALSRELSALKRDVAKRGGAYYDDGRDAAMDYLSDFKDMIGERLPGLRRRAYALESTARDHPATAAAVGLVVLGLLATVVLSRRRD</sequence>
<dbReference type="EMBL" id="SSNY01000001">
    <property type="protein sequence ID" value="THF59823.1"/>
    <property type="molecule type" value="Genomic_DNA"/>
</dbReference>
<evidence type="ECO:0000313" key="3">
    <source>
        <dbReference type="Proteomes" id="UP000306441"/>
    </source>
</evidence>
<accession>A0ABY2QD21</accession>
<keyword evidence="3" id="KW-1185">Reference proteome</keyword>
<gene>
    <name evidence="2" type="ORF">E6C48_01875</name>
</gene>
<organism evidence="2 3">
    <name type="scientific">Ollibium composti</name>
    <dbReference type="NCBI Taxonomy" id="2675109"/>
    <lineage>
        <taxon>Bacteria</taxon>
        <taxon>Pseudomonadati</taxon>
        <taxon>Pseudomonadota</taxon>
        <taxon>Alphaproteobacteria</taxon>
        <taxon>Hyphomicrobiales</taxon>
        <taxon>Phyllobacteriaceae</taxon>
        <taxon>Ollibium</taxon>
    </lineage>
</organism>
<proteinExistence type="predicted"/>
<keyword evidence="1" id="KW-1133">Transmembrane helix</keyword>
<comment type="caution">
    <text evidence="2">The sequence shown here is derived from an EMBL/GenBank/DDBJ whole genome shotgun (WGS) entry which is preliminary data.</text>
</comment>